<dbReference type="Proteomes" id="UP000283269">
    <property type="component" value="Unassembled WGS sequence"/>
</dbReference>
<dbReference type="InterPro" id="IPR011990">
    <property type="entry name" value="TPR-like_helical_dom_sf"/>
</dbReference>
<proteinExistence type="predicted"/>
<sequence>SEGHANLPTQLHNLALSLGKHFEHTGNVADISEAISLLQKSIQLTSDDHANLPTQLHNLGLSLGKHFEHTGNVADISEAISLLQKCIQLTSEGHANLPTQLHNLALSLGKHFEHTGNVADISEAISLLQKSIQLTSEGHASLPTKLYHLGNSLEKRFEHTKDAIDAHSAILNFRLASTSLSGSPSVKLYAAIHWAKSTMQIDQSQLLEAYNTAICLISQVADLDQTIKSRFTKLINISLLSTCAAAAAISFGQHSMALEWLEQGRCLVWRQINDLRTPVDDLYAYDRALADKIVQVSKDLESAGSRAELNIYTEDISLLTKISIQNEAHTHIKLAQEWEQLLTTVRSKPQFTHFLLPPSCSTLLKDLPKSGHVVVINSYGNHSDALILTSGKKNPLHIVLPQFTIRIADKLHHDLKVILHDSRVWMQEDWDTVSSRGSRRCKEGGITDILQQLWSSVVKPILNGLGYSKPLSNLPRIWWCVTGPLAFLPIHAAGIYKLSGSTAGICNKLSDFAVSSYIPNVSSLIKKTHNSHNINQEKVGLLMISQPDTPKLHPIPGTTQEVQMIQQLLSKFKIKHLCLESGDATVSRVNDEMDVFSCIHLACHAAQDTTNPLQSGFYLYDGRLDLSSIIRKNLAGADLAFLSACQTSTGDEKLSEEAVHLAGGMLAAGYQGVVATMWSIKDSYGPKLAEAFYKNLLIPKAEDETDSKRLSSDGAAQALHDATQEMRQILGDSESSLLTWVPFVHFGH</sequence>
<dbReference type="PANTHER" id="PTHR10098">
    <property type="entry name" value="RAPSYN-RELATED"/>
    <property type="match status" value="1"/>
</dbReference>
<dbReference type="STRING" id="93625.A0A409XVT9"/>
<dbReference type="PANTHER" id="PTHR10098:SF108">
    <property type="entry name" value="TETRATRICOPEPTIDE REPEAT PROTEIN 28"/>
    <property type="match status" value="1"/>
</dbReference>
<dbReference type="InParanoid" id="A0A409XVT9"/>
<keyword evidence="3" id="KW-1185">Reference proteome</keyword>
<reference evidence="2 3" key="1">
    <citation type="journal article" date="2018" name="Evol. Lett.">
        <title>Horizontal gene cluster transfer increased hallucinogenic mushroom diversity.</title>
        <authorList>
            <person name="Reynolds H.T."/>
            <person name="Vijayakumar V."/>
            <person name="Gluck-Thaler E."/>
            <person name="Korotkin H.B."/>
            <person name="Matheny P.B."/>
            <person name="Slot J.C."/>
        </authorList>
    </citation>
    <scope>NUCLEOTIDE SEQUENCE [LARGE SCALE GENOMIC DNA]</scope>
    <source>
        <strain evidence="2 3">2631</strain>
    </source>
</reference>
<dbReference type="OrthoDB" id="9991317at2759"/>
<gene>
    <name evidence="2" type="ORF">CVT25_007240</name>
</gene>
<feature type="non-terminal residue" evidence="2">
    <location>
        <position position="1"/>
    </location>
</feature>
<evidence type="ECO:0000313" key="2">
    <source>
        <dbReference type="EMBL" id="PPQ94866.1"/>
    </source>
</evidence>
<evidence type="ECO:0000259" key="1">
    <source>
        <dbReference type="Pfam" id="PF12770"/>
    </source>
</evidence>
<accession>A0A409XVT9</accession>
<dbReference type="InterPro" id="IPR024983">
    <property type="entry name" value="CHAT_dom"/>
</dbReference>
<dbReference type="SUPFAM" id="SSF81901">
    <property type="entry name" value="HCP-like"/>
    <property type="match status" value="1"/>
</dbReference>
<protein>
    <recommendedName>
        <fullName evidence="1">CHAT domain-containing protein</fullName>
    </recommendedName>
</protein>
<dbReference type="Pfam" id="PF12770">
    <property type="entry name" value="CHAT"/>
    <property type="match status" value="1"/>
</dbReference>
<dbReference type="Gene3D" id="1.25.40.10">
    <property type="entry name" value="Tetratricopeptide repeat domain"/>
    <property type="match status" value="1"/>
</dbReference>
<comment type="caution">
    <text evidence="2">The sequence shown here is derived from an EMBL/GenBank/DDBJ whole genome shotgun (WGS) entry which is preliminary data.</text>
</comment>
<dbReference type="EMBL" id="NHYD01000221">
    <property type="protein sequence ID" value="PPQ94866.1"/>
    <property type="molecule type" value="Genomic_DNA"/>
</dbReference>
<name>A0A409XVT9_PSICY</name>
<dbReference type="AlphaFoldDB" id="A0A409XVT9"/>
<organism evidence="2 3">
    <name type="scientific">Psilocybe cyanescens</name>
    <dbReference type="NCBI Taxonomy" id="93625"/>
    <lineage>
        <taxon>Eukaryota</taxon>
        <taxon>Fungi</taxon>
        <taxon>Dikarya</taxon>
        <taxon>Basidiomycota</taxon>
        <taxon>Agaricomycotina</taxon>
        <taxon>Agaricomycetes</taxon>
        <taxon>Agaricomycetidae</taxon>
        <taxon>Agaricales</taxon>
        <taxon>Agaricineae</taxon>
        <taxon>Strophariaceae</taxon>
        <taxon>Psilocybe</taxon>
    </lineage>
</organism>
<feature type="domain" description="CHAT" evidence="1">
    <location>
        <begin position="448"/>
        <end position="747"/>
    </location>
</feature>
<evidence type="ECO:0000313" key="3">
    <source>
        <dbReference type="Proteomes" id="UP000283269"/>
    </source>
</evidence>